<dbReference type="AlphaFoldDB" id="A0A077LUI0"/>
<comment type="function">
    <text evidence="2">Hydrolyzes RNA 2',3'-cyclic phosphodiester to an RNA 2'-phosphomonoester.</text>
</comment>
<proteinExistence type="inferred from homology"/>
<dbReference type="GO" id="GO:0008664">
    <property type="term" value="F:RNA 2',3'-cyclic 3'-phosphodiesterase activity"/>
    <property type="evidence" value="ECO:0007669"/>
    <property type="project" value="UniProtKB-EC"/>
</dbReference>
<dbReference type="Pfam" id="PF02834">
    <property type="entry name" value="LigT_PEase"/>
    <property type="match status" value="2"/>
</dbReference>
<dbReference type="PANTHER" id="PTHR35561">
    <property type="entry name" value="RNA 2',3'-CYCLIC PHOSPHODIESTERASE"/>
    <property type="match status" value="1"/>
</dbReference>
<comment type="similarity">
    <text evidence="2">Belongs to the 2H phosphoesterase superfamily. ThpR family.</text>
</comment>
<accession>A0A077LUI0</accession>
<reference evidence="5 6" key="1">
    <citation type="journal article" date="2013" name="ISME J.">
        <title>A metabolic model for members of the genus Tetrasphaera involved in enhanced biological phosphorus removal.</title>
        <authorList>
            <person name="Kristiansen R."/>
            <person name="Nguyen H.T.T."/>
            <person name="Saunders A.M."/>
            <person name="Nielsen J.L."/>
            <person name="Wimmer R."/>
            <person name="Le V.Q."/>
            <person name="McIlroy S.J."/>
            <person name="Petrovski S."/>
            <person name="Seviour R.J."/>
            <person name="Calteau A."/>
            <person name="Nielsen K.L."/>
            <person name="Nielsen P.H."/>
        </authorList>
    </citation>
    <scope>NUCLEOTIDE SEQUENCE [LARGE SCALE GENOMIC DNA]</scope>
    <source>
        <strain evidence="5 6">T1-X7</strain>
    </source>
</reference>
<keyword evidence="5" id="KW-0436">Ligase</keyword>
<evidence type="ECO:0000256" key="3">
    <source>
        <dbReference type="SAM" id="MobiDB-lite"/>
    </source>
</evidence>
<keyword evidence="1 2" id="KW-0378">Hydrolase</keyword>
<evidence type="ECO:0000256" key="1">
    <source>
        <dbReference type="ARBA" id="ARBA00022801"/>
    </source>
</evidence>
<dbReference type="EMBL" id="CAJB01000112">
    <property type="protein sequence ID" value="CCH77498.1"/>
    <property type="molecule type" value="Genomic_DNA"/>
</dbReference>
<gene>
    <name evidence="5" type="ORF">BN12_20041</name>
</gene>
<evidence type="ECO:0000313" key="5">
    <source>
        <dbReference type="EMBL" id="CCH77498.1"/>
    </source>
</evidence>
<name>A0A077LUI0_9MICO</name>
<dbReference type="InterPro" id="IPR004175">
    <property type="entry name" value="RNA_CPDase"/>
</dbReference>
<dbReference type="InterPro" id="IPR009097">
    <property type="entry name" value="Cyclic_Pdiesterase"/>
</dbReference>
<evidence type="ECO:0000256" key="2">
    <source>
        <dbReference type="HAMAP-Rule" id="MF_01940"/>
    </source>
</evidence>
<feature type="compositionally biased region" description="Basic and acidic residues" evidence="3">
    <location>
        <begin position="122"/>
        <end position="134"/>
    </location>
</feature>
<feature type="region of interest" description="Disordered" evidence="3">
    <location>
        <begin position="100"/>
        <end position="147"/>
    </location>
</feature>
<dbReference type="PANTHER" id="PTHR35561:SF1">
    <property type="entry name" value="RNA 2',3'-CYCLIC PHOSPHODIESTERASE"/>
    <property type="match status" value="1"/>
</dbReference>
<evidence type="ECO:0000313" key="6">
    <source>
        <dbReference type="Proteomes" id="UP000035721"/>
    </source>
</evidence>
<dbReference type="InterPro" id="IPR014051">
    <property type="entry name" value="Phosphoesterase_HXTX"/>
</dbReference>
<dbReference type="EC" id="3.1.4.58" evidence="2"/>
<dbReference type="Gene3D" id="3.90.1140.10">
    <property type="entry name" value="Cyclic phosphodiesterase"/>
    <property type="match status" value="2"/>
</dbReference>
<dbReference type="HAMAP" id="MF_01940">
    <property type="entry name" value="RNA_CPDase"/>
    <property type="match status" value="1"/>
</dbReference>
<feature type="short sequence motif" description="HXTX 2" evidence="2">
    <location>
        <begin position="167"/>
        <end position="170"/>
    </location>
</feature>
<dbReference type="SUPFAM" id="SSF55144">
    <property type="entry name" value="LigT-like"/>
    <property type="match status" value="2"/>
</dbReference>
<feature type="short sequence motif" description="HXTX 1" evidence="2">
    <location>
        <begin position="40"/>
        <end position="43"/>
    </location>
</feature>
<keyword evidence="6" id="KW-1185">Reference proteome</keyword>
<feature type="domain" description="Phosphoesterase HXTX" evidence="4">
    <location>
        <begin position="139"/>
        <end position="206"/>
    </location>
</feature>
<feature type="domain" description="Phosphoesterase HXTX" evidence="4">
    <location>
        <begin position="16"/>
        <end position="91"/>
    </location>
</feature>
<dbReference type="GO" id="GO:0004113">
    <property type="term" value="F:2',3'-cyclic-nucleotide 3'-phosphodiesterase activity"/>
    <property type="evidence" value="ECO:0007669"/>
    <property type="project" value="InterPro"/>
</dbReference>
<organism evidence="5 6">
    <name type="scientific">Nostocoides japonicum T1-X7</name>
    <dbReference type="NCBI Taxonomy" id="1194083"/>
    <lineage>
        <taxon>Bacteria</taxon>
        <taxon>Bacillati</taxon>
        <taxon>Actinomycetota</taxon>
        <taxon>Actinomycetes</taxon>
        <taxon>Micrococcales</taxon>
        <taxon>Intrasporangiaceae</taxon>
        <taxon>Nostocoides</taxon>
    </lineage>
</organism>
<dbReference type="RefSeq" id="WP_048549610.1">
    <property type="nucleotide sequence ID" value="NZ_HF570958.1"/>
</dbReference>
<feature type="active site" description="Proton donor" evidence="2">
    <location>
        <position position="40"/>
    </location>
</feature>
<comment type="catalytic activity">
    <reaction evidence="2">
        <text>a 3'-end 2',3'-cyclophospho-ribonucleotide-RNA + H2O = a 3'-end 2'-phospho-ribonucleotide-RNA + H(+)</text>
        <dbReference type="Rhea" id="RHEA:11828"/>
        <dbReference type="Rhea" id="RHEA-COMP:10464"/>
        <dbReference type="Rhea" id="RHEA-COMP:17353"/>
        <dbReference type="ChEBI" id="CHEBI:15377"/>
        <dbReference type="ChEBI" id="CHEBI:15378"/>
        <dbReference type="ChEBI" id="CHEBI:83064"/>
        <dbReference type="ChEBI" id="CHEBI:173113"/>
        <dbReference type="EC" id="3.1.4.58"/>
    </reaction>
</comment>
<feature type="compositionally biased region" description="Polar residues" evidence="3">
    <location>
        <begin position="136"/>
        <end position="146"/>
    </location>
</feature>
<dbReference type="GO" id="GO:0016874">
    <property type="term" value="F:ligase activity"/>
    <property type="evidence" value="ECO:0007669"/>
    <property type="project" value="UniProtKB-KW"/>
</dbReference>
<sequence length="228" mass="24410">MRLFVAALLPPRVVEDLEEFLEPRRSAAGAPHWSAPSQWHLTLSFMGSAPERRLDGLLERLAERSARWTPLSLQVRGGGAFPHVGSAKVLYAGVHASPLAPPSAASASPDPTRSLEVARPTVPDRTDSPGHGERANGSTPLASLSRSVRHACSAAGAEPDGARFRPHVTLGRFRPPVEATRWVRLLDTYVGPSFPLTDIVLIESHLGQGAGGHPRHDIVETFPLGTST</sequence>
<dbReference type="STRING" id="1194083.BN12_20041"/>
<feature type="compositionally biased region" description="Low complexity" evidence="3">
    <location>
        <begin position="100"/>
        <end position="114"/>
    </location>
</feature>
<protein>
    <recommendedName>
        <fullName evidence="2">RNA 2',3'-cyclic phosphodiesterase</fullName>
        <shortName evidence="2">RNA 2',3'-CPDase</shortName>
        <ecNumber evidence="2">3.1.4.58</ecNumber>
    </recommendedName>
</protein>
<dbReference type="OrthoDB" id="9787070at2"/>
<comment type="caution">
    <text evidence="5">The sequence shown here is derived from an EMBL/GenBank/DDBJ whole genome shotgun (WGS) entry which is preliminary data.</text>
</comment>
<feature type="active site" description="Proton acceptor" evidence="2">
    <location>
        <position position="167"/>
    </location>
</feature>
<dbReference type="Proteomes" id="UP000035721">
    <property type="component" value="Unassembled WGS sequence"/>
</dbReference>
<evidence type="ECO:0000259" key="4">
    <source>
        <dbReference type="Pfam" id="PF02834"/>
    </source>
</evidence>